<organism evidence="1 2">
    <name type="scientific">Longispora fulva</name>
    <dbReference type="NCBI Taxonomy" id="619741"/>
    <lineage>
        <taxon>Bacteria</taxon>
        <taxon>Bacillati</taxon>
        <taxon>Actinomycetota</taxon>
        <taxon>Actinomycetes</taxon>
        <taxon>Micromonosporales</taxon>
        <taxon>Micromonosporaceae</taxon>
        <taxon>Longispora</taxon>
    </lineage>
</organism>
<name>A0A8J7KHS8_9ACTN</name>
<dbReference type="EMBL" id="JADOUF010000001">
    <property type="protein sequence ID" value="MBG6138930.1"/>
    <property type="molecule type" value="Genomic_DNA"/>
</dbReference>
<accession>A0A8J7KHS8</accession>
<keyword evidence="2" id="KW-1185">Reference proteome</keyword>
<dbReference type="AlphaFoldDB" id="A0A8J7KHS8"/>
<comment type="caution">
    <text evidence="1">The sequence shown here is derived from an EMBL/GenBank/DDBJ whole genome shotgun (WGS) entry which is preliminary data.</text>
</comment>
<gene>
    <name evidence="1" type="ORF">IW245_005124</name>
</gene>
<reference evidence="1" key="1">
    <citation type="submission" date="2020-11" db="EMBL/GenBank/DDBJ databases">
        <title>Sequencing the genomes of 1000 actinobacteria strains.</title>
        <authorList>
            <person name="Klenk H.-P."/>
        </authorList>
    </citation>
    <scope>NUCLEOTIDE SEQUENCE</scope>
    <source>
        <strain evidence="1">DSM 45356</strain>
    </source>
</reference>
<dbReference type="Proteomes" id="UP000622552">
    <property type="component" value="Unassembled WGS sequence"/>
</dbReference>
<proteinExistence type="predicted"/>
<dbReference type="RefSeq" id="WP_197005636.1">
    <property type="nucleotide sequence ID" value="NZ_BONS01000010.1"/>
</dbReference>
<sequence>MVALRVTGGNGVPVNGVTAVTMDVTVTAPTSSGFLSVEPQGGWARDATSNLNWVAGLTVPNLVVVPSGDNMVRLLNSGSGTVHVVADLYGYYTG</sequence>
<protein>
    <submittedName>
        <fullName evidence="1">Uncharacterized protein</fullName>
    </submittedName>
</protein>
<evidence type="ECO:0000313" key="2">
    <source>
        <dbReference type="Proteomes" id="UP000622552"/>
    </source>
</evidence>
<evidence type="ECO:0000313" key="1">
    <source>
        <dbReference type="EMBL" id="MBG6138930.1"/>
    </source>
</evidence>